<evidence type="ECO:0000313" key="1">
    <source>
        <dbReference type="EMBL" id="MDF4024596.1"/>
    </source>
</evidence>
<evidence type="ECO:0000313" key="2">
    <source>
        <dbReference type="Proteomes" id="UP001528850"/>
    </source>
</evidence>
<organism evidence="1 2">
    <name type="scientific">Luteibacter sahnii</name>
    <dbReference type="NCBI Taxonomy" id="3021977"/>
    <lineage>
        <taxon>Bacteria</taxon>
        <taxon>Pseudomonadati</taxon>
        <taxon>Pseudomonadota</taxon>
        <taxon>Gammaproteobacteria</taxon>
        <taxon>Lysobacterales</taxon>
        <taxon>Rhodanobacteraceae</taxon>
        <taxon>Luteibacter</taxon>
    </lineage>
</organism>
<dbReference type="Proteomes" id="UP001528850">
    <property type="component" value="Unassembled WGS sequence"/>
</dbReference>
<reference evidence="1 2" key="1">
    <citation type="journal article" date="2024" name="Curr. Microbiol.">
        <title>Luteibacter sahnii sp. nov., A Novel Yellow-Colored Xanthomonadin Pigment Producing Probiotic Bacterium from Healthy Rice Seed Microbiome.</title>
        <authorList>
            <person name="Jaiswal G."/>
            <person name="Rana R."/>
            <person name="Nayak P.K."/>
            <person name="Chouhan R."/>
            <person name="Gandhi S.G."/>
            <person name="Patel H.K."/>
            <person name="Patil P.B."/>
        </authorList>
    </citation>
    <scope>NUCLEOTIDE SEQUENCE [LARGE SCALE GENOMIC DNA]</scope>
    <source>
        <strain evidence="1 2">PPL201</strain>
    </source>
</reference>
<proteinExistence type="predicted"/>
<accession>A0ABT6B914</accession>
<sequence length="85" mass="9415">MRLTSRVVWWHPDLQFAVLERHGGFAVVSVYEGVLALDDELLGKLPMEGACQLTEAVSGRPVWLSVEAVGLTEEEVSELLGHLRD</sequence>
<name>A0ABT6B914_9GAMM</name>
<dbReference type="RefSeq" id="WP_320552023.1">
    <property type="nucleotide sequence ID" value="NZ_JAQLOK010000005.1"/>
</dbReference>
<dbReference type="EMBL" id="JARJJS010000001">
    <property type="protein sequence ID" value="MDF4024596.1"/>
    <property type="molecule type" value="Genomic_DNA"/>
</dbReference>
<keyword evidence="2" id="KW-1185">Reference proteome</keyword>
<protein>
    <submittedName>
        <fullName evidence="1">Uncharacterized protein</fullName>
    </submittedName>
</protein>
<comment type="caution">
    <text evidence="1">The sequence shown here is derived from an EMBL/GenBank/DDBJ whole genome shotgun (WGS) entry which is preliminary data.</text>
</comment>
<gene>
    <name evidence="1" type="ORF">P3W24_06445</name>
</gene>